<sequence>MERIMYGVLAVAGVLAIFFNRRFGISGVESSRSFFGRDPRPGSREHRFTMAYGRAMAVLVGAAMVVFGALGVVGIFPLE</sequence>
<gene>
    <name evidence="2" type="ORF">OWR29_01690</name>
</gene>
<evidence type="ECO:0000256" key="1">
    <source>
        <dbReference type="SAM" id="Phobius"/>
    </source>
</evidence>
<dbReference type="RefSeq" id="WP_267560458.1">
    <property type="nucleotide sequence ID" value="NZ_JAPNTZ010000001.1"/>
</dbReference>
<dbReference type="Proteomes" id="UP001151002">
    <property type="component" value="Unassembled WGS sequence"/>
</dbReference>
<evidence type="ECO:0000313" key="2">
    <source>
        <dbReference type="EMBL" id="MCY1136693.1"/>
    </source>
</evidence>
<keyword evidence="1" id="KW-0472">Membrane</keyword>
<organism evidence="2 3">
    <name type="scientific">Paractinoplanes pyxinae</name>
    <dbReference type="NCBI Taxonomy" id="2997416"/>
    <lineage>
        <taxon>Bacteria</taxon>
        <taxon>Bacillati</taxon>
        <taxon>Actinomycetota</taxon>
        <taxon>Actinomycetes</taxon>
        <taxon>Micromonosporales</taxon>
        <taxon>Micromonosporaceae</taxon>
        <taxon>Paractinoplanes</taxon>
    </lineage>
</organism>
<proteinExistence type="predicted"/>
<keyword evidence="3" id="KW-1185">Reference proteome</keyword>
<comment type="caution">
    <text evidence="2">The sequence shown here is derived from an EMBL/GenBank/DDBJ whole genome shotgun (WGS) entry which is preliminary data.</text>
</comment>
<feature type="transmembrane region" description="Helical" evidence="1">
    <location>
        <begin position="51"/>
        <end position="76"/>
    </location>
</feature>
<evidence type="ECO:0000313" key="3">
    <source>
        <dbReference type="Proteomes" id="UP001151002"/>
    </source>
</evidence>
<reference evidence="2" key="1">
    <citation type="submission" date="2022-11" db="EMBL/GenBank/DDBJ databases">
        <authorList>
            <person name="Somphong A."/>
            <person name="Phongsopitanun W."/>
        </authorList>
    </citation>
    <scope>NUCLEOTIDE SEQUENCE</scope>
    <source>
        <strain evidence="2">Pm04-4</strain>
    </source>
</reference>
<dbReference type="EMBL" id="JAPNTZ010000001">
    <property type="protein sequence ID" value="MCY1136693.1"/>
    <property type="molecule type" value="Genomic_DNA"/>
</dbReference>
<accession>A0ABT4ATL4</accession>
<keyword evidence="1" id="KW-0812">Transmembrane</keyword>
<keyword evidence="1" id="KW-1133">Transmembrane helix</keyword>
<name>A0ABT4ATL4_9ACTN</name>
<protein>
    <submittedName>
        <fullName evidence="2">Uncharacterized protein</fullName>
    </submittedName>
</protein>